<dbReference type="Pfam" id="PF05954">
    <property type="entry name" value="Phage_GPD"/>
    <property type="match status" value="1"/>
</dbReference>
<sequence length="732" mass="75514">MPQALALTLQGPGLDDAVVLSARVVEALSQPTRASVDILAPADVDWDAQMAAPVSLAISIDGAAARHFRLVVTGARVEDMEGEGRCRVAVELAHELALLALRADVRMFQEKNAQEIIAAVLDGAGVPADHVSFSLQREPFQRTYCVQYRETDLAFVSRIAENEGIFYVIRDDDGSTHVTFADAQSAFEPIEGESSVRFVSSDARGLGVFDFELETRAVPAKATVGDYSFETPMVDLTVSDGADGHGDHFEYFTGHRTPAEGQILAKIRGEEIQAGETVGTGASNNLAFRAGAWFELEETALPALSTRYLITAVEHRIEVRGGGSSYTNEITVIPWDRPFRPARTAPPPRIPGVHAAVVTGPSGAEIHTEELGRMKGKFFWDRIGKDDDTSSCWMRVGQLPIGGSMALARVGWEMAVAYVGGDPDRPVAVARLYNAERVSPYGYPAAKTRMAIQTPSSPASGKSNELRMEDGGGGMELFINASKDYDGQTNNDKTETIGVDEELQVGADREVAIGGKETASIGANESTTVGAAASVAIATDRKKSVGGSETVSIGSGLEMNVGGSDSETTGGSHTTLAALGVSRSSSSSHSLTVGGSLVSAAAAGVGVAVVGAKSETIGGVKLAVSGATVSESVVGALAATVGGVLVQAAGGNREGATKGAAAVTVGGVLCANAGSKVSIAAPKVAIRVLGVANFLGGGGILNLTPASASFVGLVTLDASGKVTISGNPNLVG</sequence>
<dbReference type="InterPro" id="IPR054030">
    <property type="entry name" value="Gp5_Vgr_C"/>
</dbReference>
<dbReference type="Gene3D" id="2.40.50.230">
    <property type="entry name" value="Gp5 N-terminal domain"/>
    <property type="match status" value="1"/>
</dbReference>
<dbReference type="PANTHER" id="PTHR32305:SF15">
    <property type="entry name" value="PROTEIN RHSA-RELATED"/>
    <property type="match status" value="1"/>
</dbReference>
<dbReference type="Gene3D" id="3.55.50.10">
    <property type="entry name" value="Baseplate protein-like domains"/>
    <property type="match status" value="1"/>
</dbReference>
<protein>
    <recommendedName>
        <fullName evidence="1">Gp5/Type VI secretion system Vgr C-terminal trimerisation domain-containing protein</fullName>
    </recommendedName>
</protein>
<reference evidence="2 3" key="1">
    <citation type="submission" date="2014-02" db="EMBL/GenBank/DDBJ databases">
        <title>The small core and large imbalanced accessory genome model reveals a collaborative survival strategy of Sorangium cellulosum strains in nature.</title>
        <authorList>
            <person name="Han K."/>
            <person name="Peng R."/>
            <person name="Blom J."/>
            <person name="Li Y.-Z."/>
        </authorList>
    </citation>
    <scope>NUCLEOTIDE SEQUENCE [LARGE SCALE GENOMIC DNA]</scope>
    <source>
        <strain evidence="2 3">So0149</strain>
    </source>
</reference>
<evidence type="ECO:0000313" key="2">
    <source>
        <dbReference type="EMBL" id="KYF77675.1"/>
    </source>
</evidence>
<dbReference type="EMBL" id="JEMC01003887">
    <property type="protein sequence ID" value="KYF77675.1"/>
    <property type="molecule type" value="Genomic_DNA"/>
</dbReference>
<proteinExistence type="predicted"/>
<comment type="caution">
    <text evidence="2">The sequence shown here is derived from an EMBL/GenBank/DDBJ whole genome shotgun (WGS) entry which is preliminary data.</text>
</comment>
<dbReference type="InterPro" id="IPR017847">
    <property type="entry name" value="T6SS_RhsGE_Vgr_subset"/>
</dbReference>
<dbReference type="Proteomes" id="UP000075515">
    <property type="component" value="Unassembled WGS sequence"/>
</dbReference>
<dbReference type="InterPro" id="IPR006533">
    <property type="entry name" value="T6SS_Vgr_RhsGE"/>
</dbReference>
<organism evidence="2 3">
    <name type="scientific">Sorangium cellulosum</name>
    <name type="common">Polyangium cellulosum</name>
    <dbReference type="NCBI Taxonomy" id="56"/>
    <lineage>
        <taxon>Bacteria</taxon>
        <taxon>Pseudomonadati</taxon>
        <taxon>Myxococcota</taxon>
        <taxon>Polyangia</taxon>
        <taxon>Polyangiales</taxon>
        <taxon>Polyangiaceae</taxon>
        <taxon>Sorangium</taxon>
    </lineage>
</organism>
<dbReference type="Gene3D" id="4.10.220.110">
    <property type="match status" value="1"/>
</dbReference>
<dbReference type="NCBIfam" id="TIGR01646">
    <property type="entry name" value="vgr_GE"/>
    <property type="match status" value="1"/>
</dbReference>
<name>A0A150SMA4_SORCE</name>
<dbReference type="AlphaFoldDB" id="A0A150SMA4"/>
<dbReference type="SUPFAM" id="SSF69255">
    <property type="entry name" value="gp5 N-terminal domain-like"/>
    <property type="match status" value="1"/>
</dbReference>
<accession>A0A150SMA4</accession>
<dbReference type="Pfam" id="PF22178">
    <property type="entry name" value="Gp5_trimer_C"/>
    <property type="match status" value="1"/>
</dbReference>
<dbReference type="InterPro" id="IPR050708">
    <property type="entry name" value="T6SS_VgrG/RHS"/>
</dbReference>
<gene>
    <name evidence="2" type="ORF">BE18_17795</name>
</gene>
<dbReference type="Gene3D" id="2.30.110.50">
    <property type="match status" value="1"/>
</dbReference>
<feature type="domain" description="Gp5/Type VI secretion system Vgr C-terminal trimerisation" evidence="1">
    <location>
        <begin position="451"/>
        <end position="559"/>
    </location>
</feature>
<evidence type="ECO:0000259" key="1">
    <source>
        <dbReference type="Pfam" id="PF22178"/>
    </source>
</evidence>
<dbReference type="SUPFAM" id="SSF69349">
    <property type="entry name" value="Phage fibre proteins"/>
    <property type="match status" value="1"/>
</dbReference>
<dbReference type="PANTHER" id="PTHR32305">
    <property type="match status" value="1"/>
</dbReference>
<dbReference type="InterPro" id="IPR037026">
    <property type="entry name" value="Vgr_OB-fold_dom_sf"/>
</dbReference>
<dbReference type="SUPFAM" id="SSF69279">
    <property type="entry name" value="Phage tail proteins"/>
    <property type="match status" value="2"/>
</dbReference>
<dbReference type="NCBIfam" id="TIGR03361">
    <property type="entry name" value="VI_Rhs_Vgr"/>
    <property type="match status" value="1"/>
</dbReference>
<evidence type="ECO:0000313" key="3">
    <source>
        <dbReference type="Proteomes" id="UP000075515"/>
    </source>
</evidence>